<protein>
    <submittedName>
        <fullName evidence="1">Uncharacterized protein</fullName>
    </submittedName>
</protein>
<organism evidence="1 2">
    <name type="scientific">Aspergillus bertholletiae</name>
    <dbReference type="NCBI Taxonomy" id="1226010"/>
    <lineage>
        <taxon>Eukaryota</taxon>
        <taxon>Fungi</taxon>
        <taxon>Dikarya</taxon>
        <taxon>Ascomycota</taxon>
        <taxon>Pezizomycotina</taxon>
        <taxon>Eurotiomycetes</taxon>
        <taxon>Eurotiomycetidae</taxon>
        <taxon>Eurotiales</taxon>
        <taxon>Aspergillaceae</taxon>
        <taxon>Aspergillus</taxon>
        <taxon>Aspergillus subgen. Circumdati</taxon>
    </lineage>
</organism>
<proteinExistence type="predicted"/>
<gene>
    <name evidence="1" type="ORF">BDV26DRAFT_275336</name>
</gene>
<reference evidence="1 2" key="1">
    <citation type="submission" date="2019-04" db="EMBL/GenBank/DDBJ databases">
        <title>Friends and foes A comparative genomics studyof 23 Aspergillus species from section Flavi.</title>
        <authorList>
            <consortium name="DOE Joint Genome Institute"/>
            <person name="Kjaerbolling I."/>
            <person name="Vesth T."/>
            <person name="Frisvad J.C."/>
            <person name="Nybo J.L."/>
            <person name="Theobald S."/>
            <person name="Kildgaard S."/>
            <person name="Isbrandt T."/>
            <person name="Kuo A."/>
            <person name="Sato A."/>
            <person name="Lyhne E.K."/>
            <person name="Kogle M.E."/>
            <person name="Wiebenga A."/>
            <person name="Kun R.S."/>
            <person name="Lubbers R.J."/>
            <person name="Makela M.R."/>
            <person name="Barry K."/>
            <person name="Chovatia M."/>
            <person name="Clum A."/>
            <person name="Daum C."/>
            <person name="Haridas S."/>
            <person name="He G."/>
            <person name="LaButti K."/>
            <person name="Lipzen A."/>
            <person name="Mondo S."/>
            <person name="Riley R."/>
            <person name="Salamov A."/>
            <person name="Simmons B.A."/>
            <person name="Magnuson J.K."/>
            <person name="Henrissat B."/>
            <person name="Mortensen U.H."/>
            <person name="Larsen T.O."/>
            <person name="Devries R.P."/>
            <person name="Grigoriev I.V."/>
            <person name="Machida M."/>
            <person name="Baker S.E."/>
            <person name="Andersen M.R."/>
        </authorList>
    </citation>
    <scope>NUCLEOTIDE SEQUENCE [LARGE SCALE GENOMIC DNA]</scope>
    <source>
        <strain evidence="1 2">IBT 29228</strain>
    </source>
</reference>
<dbReference type="AlphaFoldDB" id="A0A5N7APN5"/>
<dbReference type="Proteomes" id="UP000326198">
    <property type="component" value="Unassembled WGS sequence"/>
</dbReference>
<keyword evidence="2" id="KW-1185">Reference proteome</keyword>
<dbReference type="OrthoDB" id="10289655at2759"/>
<accession>A0A5N7APN5</accession>
<name>A0A5N7APN5_9EURO</name>
<evidence type="ECO:0000313" key="2">
    <source>
        <dbReference type="Proteomes" id="UP000326198"/>
    </source>
</evidence>
<sequence>MSRNQEFNKHIGPFDIKGSLDKQTGHIEGAFGIDMGPVGYQKVKSFSGSYTEGISTDISIHLFGTHKFGSFTIKGENGAVVVLLAWDGETHRITLLEAEKQAEGSLDLHFTYREPKGTLTFTADGSKITRQLTFMPGPAAQTSLEVAVPVTVIYHDAATLKQPNLTFTGAVIVDGAAMIYVTFSSGVEARGRIPRERIQDSDTKIWPGSLEGTAP</sequence>
<dbReference type="EMBL" id="ML736395">
    <property type="protein sequence ID" value="KAE8371814.1"/>
    <property type="molecule type" value="Genomic_DNA"/>
</dbReference>
<evidence type="ECO:0000313" key="1">
    <source>
        <dbReference type="EMBL" id="KAE8371814.1"/>
    </source>
</evidence>